<feature type="domain" description="FAD-binding" evidence="3">
    <location>
        <begin position="128"/>
        <end position="318"/>
    </location>
</feature>
<dbReference type="Gene3D" id="3.30.9.20">
    <property type="match status" value="1"/>
</dbReference>
<protein>
    <submittedName>
        <fullName evidence="4">2-polyprenyl-6-methoxyphenol hydroxylase-like FAD-dependent oxidoreductase</fullName>
    </submittedName>
</protein>
<organism evidence="4 5">
    <name type="scientific">Variovorax paradoxus</name>
    <dbReference type="NCBI Taxonomy" id="34073"/>
    <lineage>
        <taxon>Bacteria</taxon>
        <taxon>Pseudomonadati</taxon>
        <taxon>Pseudomonadota</taxon>
        <taxon>Betaproteobacteria</taxon>
        <taxon>Burkholderiales</taxon>
        <taxon>Comamonadaceae</taxon>
        <taxon>Variovorax</taxon>
    </lineage>
</organism>
<dbReference type="RefSeq" id="WP_307594842.1">
    <property type="nucleotide sequence ID" value="NZ_JAUSRV010000008.1"/>
</dbReference>
<gene>
    <name evidence="4" type="ORF">J2W39_003469</name>
</gene>
<dbReference type="InterPro" id="IPR002938">
    <property type="entry name" value="FAD-bd"/>
</dbReference>
<dbReference type="Pfam" id="PF01494">
    <property type="entry name" value="FAD_binding_3"/>
    <property type="match status" value="1"/>
</dbReference>
<dbReference type="AlphaFoldDB" id="A0AAW8EHX1"/>
<dbReference type="Pfam" id="PF13450">
    <property type="entry name" value="NAD_binding_8"/>
    <property type="match status" value="1"/>
</dbReference>
<dbReference type="PRINTS" id="PR00420">
    <property type="entry name" value="RNGMNOXGNASE"/>
</dbReference>
<keyword evidence="2" id="KW-0520">NAD</keyword>
<evidence type="ECO:0000313" key="5">
    <source>
        <dbReference type="Proteomes" id="UP001224845"/>
    </source>
</evidence>
<evidence type="ECO:0000256" key="2">
    <source>
        <dbReference type="ARBA" id="ARBA00023027"/>
    </source>
</evidence>
<comment type="caution">
    <text evidence="4">The sequence shown here is derived from an EMBL/GenBank/DDBJ whole genome shotgun (WGS) entry which is preliminary data.</text>
</comment>
<keyword evidence="1" id="KW-0560">Oxidoreductase</keyword>
<dbReference type="InterPro" id="IPR050631">
    <property type="entry name" value="PheA/TfdB_FAD_monoxygenase"/>
</dbReference>
<dbReference type="GO" id="GO:0071949">
    <property type="term" value="F:FAD binding"/>
    <property type="evidence" value="ECO:0007669"/>
    <property type="project" value="InterPro"/>
</dbReference>
<dbReference type="SUPFAM" id="SSF51905">
    <property type="entry name" value="FAD/NAD(P)-binding domain"/>
    <property type="match status" value="1"/>
</dbReference>
<evidence type="ECO:0000313" key="4">
    <source>
        <dbReference type="EMBL" id="MDP9972227.1"/>
    </source>
</evidence>
<accession>A0AAW8EHX1</accession>
<reference evidence="4" key="1">
    <citation type="submission" date="2023-07" db="EMBL/GenBank/DDBJ databases">
        <title>Sorghum-associated microbial communities from plants grown in Nebraska, USA.</title>
        <authorList>
            <person name="Schachtman D."/>
        </authorList>
    </citation>
    <scope>NUCLEOTIDE SEQUENCE</scope>
    <source>
        <strain evidence="4">DS3315</strain>
    </source>
</reference>
<name>A0AAW8EHX1_VARPD</name>
<evidence type="ECO:0000256" key="1">
    <source>
        <dbReference type="ARBA" id="ARBA00023002"/>
    </source>
</evidence>
<dbReference type="InterPro" id="IPR036188">
    <property type="entry name" value="FAD/NAD-bd_sf"/>
</dbReference>
<evidence type="ECO:0000259" key="3">
    <source>
        <dbReference type="Pfam" id="PF01494"/>
    </source>
</evidence>
<dbReference type="GO" id="GO:0016491">
    <property type="term" value="F:oxidoreductase activity"/>
    <property type="evidence" value="ECO:0007669"/>
    <property type="project" value="UniProtKB-KW"/>
</dbReference>
<dbReference type="Gene3D" id="3.50.50.60">
    <property type="entry name" value="FAD/NAD(P)-binding domain"/>
    <property type="match status" value="1"/>
</dbReference>
<dbReference type="Proteomes" id="UP001224845">
    <property type="component" value="Unassembled WGS sequence"/>
</dbReference>
<sequence length="385" mass="42775">MKVKILGGGPAGLYAAYRIRREVPGAEVTVFEQNHAHTTFGFGVVFSDRALEFLAAGDEETLALITAGLEKWSDIELRVHGQRIRVDGVGFTAIARLHLLDILRERALSVGAALIDSRVVHDLSELGEADLVIGADGVNSLVRRTFEPQFGTQVTLLENRFAWFGATRPFDYLTQTFKQTSQGSFNAHHYRYTPSMSTFLVEVDAQTFERVGFERMSEEQSRRYCEGLFSEELEGAQLVTNKSLWRRFPVISNQKWVVGKHVLLGDALRTAHFSIGSGTRLALEDVQALVHALAGHPGSVDDALGEFVEQRKPIVDKLAGAATRSATWYDHFAEHLNQPAWEFAMSYIGRSGRIDPERLRAMSPRFVAGYEAWQSAAADQTTGES</sequence>
<dbReference type="PANTHER" id="PTHR43476">
    <property type="entry name" value="3-(3-HYDROXY-PHENYL)PROPIONATE/3-HYDROXYCINNAMIC ACID HYDROXYLASE"/>
    <property type="match status" value="1"/>
</dbReference>
<dbReference type="PANTHER" id="PTHR43476:SF4">
    <property type="entry name" value="BLR0106 PROTEIN"/>
    <property type="match status" value="1"/>
</dbReference>
<proteinExistence type="predicted"/>
<dbReference type="EMBL" id="JAUSRV010000008">
    <property type="protein sequence ID" value="MDP9972227.1"/>
    <property type="molecule type" value="Genomic_DNA"/>
</dbReference>